<protein>
    <submittedName>
        <fullName evidence="1">Uncharacterized protein</fullName>
    </submittedName>
</protein>
<evidence type="ECO:0000313" key="2">
    <source>
        <dbReference type="Proteomes" id="UP000625711"/>
    </source>
</evidence>
<sequence>MDYHLTQALTGHGPFGSYLKKIGKVQTDACWYCRETDTPSYTLFVGREWIRLGDETEGTVGETVTVENAKRLINSDVVAREALFATLKEIMRRK</sequence>
<reference evidence="1" key="1">
    <citation type="submission" date="2020-08" db="EMBL/GenBank/DDBJ databases">
        <title>Genome sequencing and assembly of the red palm weevil Rhynchophorus ferrugineus.</title>
        <authorList>
            <person name="Dias G.B."/>
            <person name="Bergman C.M."/>
            <person name="Manee M."/>
        </authorList>
    </citation>
    <scope>NUCLEOTIDE SEQUENCE</scope>
    <source>
        <strain evidence="1">AA-2017</strain>
        <tissue evidence="1">Whole larva</tissue>
    </source>
</reference>
<dbReference type="EMBL" id="JAACXV010014494">
    <property type="protein sequence ID" value="KAF7266823.1"/>
    <property type="molecule type" value="Genomic_DNA"/>
</dbReference>
<gene>
    <name evidence="1" type="ORF">GWI33_019895</name>
</gene>
<accession>A0A834HSR7</accession>
<evidence type="ECO:0000313" key="1">
    <source>
        <dbReference type="EMBL" id="KAF7266823.1"/>
    </source>
</evidence>
<dbReference type="Proteomes" id="UP000625711">
    <property type="component" value="Unassembled WGS sequence"/>
</dbReference>
<keyword evidence="2" id="KW-1185">Reference proteome</keyword>
<dbReference type="OrthoDB" id="6777517at2759"/>
<dbReference type="AlphaFoldDB" id="A0A834HSR7"/>
<name>A0A834HSR7_RHYFE</name>
<organism evidence="1 2">
    <name type="scientific">Rhynchophorus ferrugineus</name>
    <name type="common">Red palm weevil</name>
    <name type="synonym">Curculio ferrugineus</name>
    <dbReference type="NCBI Taxonomy" id="354439"/>
    <lineage>
        <taxon>Eukaryota</taxon>
        <taxon>Metazoa</taxon>
        <taxon>Ecdysozoa</taxon>
        <taxon>Arthropoda</taxon>
        <taxon>Hexapoda</taxon>
        <taxon>Insecta</taxon>
        <taxon>Pterygota</taxon>
        <taxon>Neoptera</taxon>
        <taxon>Endopterygota</taxon>
        <taxon>Coleoptera</taxon>
        <taxon>Polyphaga</taxon>
        <taxon>Cucujiformia</taxon>
        <taxon>Curculionidae</taxon>
        <taxon>Dryophthorinae</taxon>
        <taxon>Rhynchophorus</taxon>
    </lineage>
</organism>
<comment type="caution">
    <text evidence="1">The sequence shown here is derived from an EMBL/GenBank/DDBJ whole genome shotgun (WGS) entry which is preliminary data.</text>
</comment>
<proteinExistence type="predicted"/>